<dbReference type="Pfam" id="PF00665">
    <property type="entry name" value="rve"/>
    <property type="match status" value="1"/>
</dbReference>
<evidence type="ECO:0000256" key="2">
    <source>
        <dbReference type="ARBA" id="ARBA00022679"/>
    </source>
</evidence>
<proteinExistence type="predicted"/>
<feature type="region of interest" description="Disordered" evidence="16">
    <location>
        <begin position="66"/>
        <end position="143"/>
    </location>
</feature>
<evidence type="ECO:0000256" key="15">
    <source>
        <dbReference type="ARBA" id="ARBA00023268"/>
    </source>
</evidence>
<feature type="region of interest" description="Disordered" evidence="16">
    <location>
        <begin position="1"/>
        <end position="35"/>
    </location>
</feature>
<keyword evidence="2" id="KW-0808">Transferase</keyword>
<dbReference type="InterPro" id="IPR041588">
    <property type="entry name" value="Integrase_H2C2"/>
</dbReference>
<evidence type="ECO:0000256" key="4">
    <source>
        <dbReference type="ARBA" id="ARBA00022722"/>
    </source>
</evidence>
<dbReference type="InterPro" id="IPR036397">
    <property type="entry name" value="RNaseH_sf"/>
</dbReference>
<dbReference type="FunFam" id="3.30.70.270:FF:000020">
    <property type="entry name" value="Transposon Tf2-6 polyprotein-like Protein"/>
    <property type="match status" value="1"/>
</dbReference>
<evidence type="ECO:0000256" key="8">
    <source>
        <dbReference type="ARBA" id="ARBA00022801"/>
    </source>
</evidence>
<evidence type="ECO:0000256" key="9">
    <source>
        <dbReference type="ARBA" id="ARBA00022842"/>
    </source>
</evidence>
<dbReference type="PROSITE" id="PS50013">
    <property type="entry name" value="CHROMO_2"/>
    <property type="match status" value="1"/>
</dbReference>
<dbReference type="Gene3D" id="2.40.50.40">
    <property type="match status" value="1"/>
</dbReference>
<dbReference type="Pfam" id="PF17919">
    <property type="entry name" value="RT_RNaseH_2"/>
    <property type="match status" value="1"/>
</dbReference>
<feature type="compositionally biased region" description="Pro residues" evidence="16">
    <location>
        <begin position="71"/>
        <end position="90"/>
    </location>
</feature>
<feature type="compositionally biased region" description="Low complexity" evidence="16">
    <location>
        <begin position="323"/>
        <end position="346"/>
    </location>
</feature>
<keyword evidence="3" id="KW-0548">Nucleotidyltransferase</keyword>
<gene>
    <name evidence="19" type="ORF">QYE76_062135</name>
</gene>
<comment type="caution">
    <text evidence="19">The sequence shown here is derived from an EMBL/GenBank/DDBJ whole genome shotgun (WGS) entry which is preliminary data.</text>
</comment>
<dbReference type="InterPro" id="IPR001584">
    <property type="entry name" value="Integrase_cat-core"/>
</dbReference>
<dbReference type="GO" id="GO:0003887">
    <property type="term" value="F:DNA-directed DNA polymerase activity"/>
    <property type="evidence" value="ECO:0007669"/>
    <property type="project" value="UniProtKB-KW"/>
</dbReference>
<feature type="compositionally biased region" description="Pro residues" evidence="16">
    <location>
        <begin position="123"/>
        <end position="134"/>
    </location>
</feature>
<evidence type="ECO:0000313" key="19">
    <source>
        <dbReference type="EMBL" id="KAK1644330.1"/>
    </source>
</evidence>
<keyword evidence="14" id="KW-0233">DNA recombination</keyword>
<evidence type="ECO:0000256" key="11">
    <source>
        <dbReference type="ARBA" id="ARBA00022918"/>
    </source>
</evidence>
<dbReference type="Gene3D" id="3.30.70.270">
    <property type="match status" value="2"/>
</dbReference>
<keyword evidence="9" id="KW-0460">Magnesium</keyword>
<keyword evidence="1" id="KW-0645">Protease</keyword>
<dbReference type="InterPro" id="IPR050951">
    <property type="entry name" value="Retrovirus_Pol_polyprotein"/>
</dbReference>
<evidence type="ECO:0000313" key="20">
    <source>
        <dbReference type="Proteomes" id="UP001231189"/>
    </source>
</evidence>
<dbReference type="Gene3D" id="3.30.420.10">
    <property type="entry name" value="Ribonuclease H-like superfamily/Ribonuclease H"/>
    <property type="match status" value="1"/>
</dbReference>
<feature type="domain" description="Chromo" evidence="17">
    <location>
        <begin position="1340"/>
        <end position="1393"/>
    </location>
</feature>
<dbReference type="InterPro" id="IPR041577">
    <property type="entry name" value="RT_RNaseH_2"/>
</dbReference>
<keyword evidence="6" id="KW-0064">Aspartyl protease</keyword>
<dbReference type="GO" id="GO:0004519">
    <property type="term" value="F:endonuclease activity"/>
    <property type="evidence" value="ECO:0007669"/>
    <property type="project" value="UniProtKB-KW"/>
</dbReference>
<dbReference type="PANTHER" id="PTHR37984">
    <property type="entry name" value="PROTEIN CBG26694"/>
    <property type="match status" value="1"/>
</dbReference>
<protein>
    <submittedName>
        <fullName evidence="19">Uncharacterized protein</fullName>
    </submittedName>
</protein>
<dbReference type="InterPro" id="IPR043502">
    <property type="entry name" value="DNA/RNA_pol_sf"/>
</dbReference>
<dbReference type="GO" id="GO:0006310">
    <property type="term" value="P:DNA recombination"/>
    <property type="evidence" value="ECO:0007669"/>
    <property type="project" value="UniProtKB-KW"/>
</dbReference>
<dbReference type="SUPFAM" id="SSF53098">
    <property type="entry name" value="Ribonuclease H-like"/>
    <property type="match status" value="1"/>
</dbReference>
<dbReference type="GO" id="GO:0006508">
    <property type="term" value="P:proteolysis"/>
    <property type="evidence" value="ECO:0007669"/>
    <property type="project" value="UniProtKB-KW"/>
</dbReference>
<evidence type="ECO:0000256" key="12">
    <source>
        <dbReference type="ARBA" id="ARBA00022932"/>
    </source>
</evidence>
<dbReference type="Proteomes" id="UP001231189">
    <property type="component" value="Unassembled WGS sequence"/>
</dbReference>
<keyword evidence="7" id="KW-0255">Endonuclease</keyword>
<evidence type="ECO:0000256" key="10">
    <source>
        <dbReference type="ARBA" id="ARBA00022908"/>
    </source>
</evidence>
<dbReference type="InterPro" id="IPR000953">
    <property type="entry name" value="Chromo/chromo_shadow_dom"/>
</dbReference>
<keyword evidence="20" id="KW-1185">Reference proteome</keyword>
<name>A0AAD8W6Z7_LOLMU</name>
<dbReference type="CDD" id="cd00303">
    <property type="entry name" value="retropepsin_like"/>
    <property type="match status" value="1"/>
</dbReference>
<keyword evidence="15" id="KW-0511">Multifunctional enzyme</keyword>
<keyword evidence="13" id="KW-0238">DNA-binding</keyword>
<evidence type="ECO:0000256" key="14">
    <source>
        <dbReference type="ARBA" id="ARBA00023172"/>
    </source>
</evidence>
<accession>A0AAD8W6Z7</accession>
<dbReference type="InterPro" id="IPR021109">
    <property type="entry name" value="Peptidase_aspartic_dom_sf"/>
</dbReference>
<feature type="region of interest" description="Disordered" evidence="16">
    <location>
        <begin position="310"/>
        <end position="346"/>
    </location>
</feature>
<evidence type="ECO:0000256" key="1">
    <source>
        <dbReference type="ARBA" id="ARBA00022670"/>
    </source>
</evidence>
<dbReference type="InterPro" id="IPR056924">
    <property type="entry name" value="SH3_Tf2-1"/>
</dbReference>
<dbReference type="InterPro" id="IPR016197">
    <property type="entry name" value="Chromo-like_dom_sf"/>
</dbReference>
<keyword evidence="11" id="KW-0695">RNA-directed DNA polymerase</keyword>
<evidence type="ECO:0000256" key="16">
    <source>
        <dbReference type="SAM" id="MobiDB-lite"/>
    </source>
</evidence>
<dbReference type="FunFam" id="3.30.420.10:FF:000219">
    <property type="entry name" value="Putative retroelement"/>
    <property type="match status" value="1"/>
</dbReference>
<dbReference type="Gene3D" id="2.40.70.10">
    <property type="entry name" value="Acid Proteases"/>
    <property type="match status" value="1"/>
</dbReference>
<evidence type="ECO:0000256" key="6">
    <source>
        <dbReference type="ARBA" id="ARBA00022750"/>
    </source>
</evidence>
<dbReference type="Gene3D" id="3.10.10.10">
    <property type="entry name" value="HIV Type 1 Reverse Transcriptase, subunit A, domain 1"/>
    <property type="match status" value="1"/>
</dbReference>
<dbReference type="Pfam" id="PF17921">
    <property type="entry name" value="Integrase_H2C2"/>
    <property type="match status" value="1"/>
</dbReference>
<dbReference type="PROSITE" id="PS50994">
    <property type="entry name" value="INTEGRASE"/>
    <property type="match status" value="1"/>
</dbReference>
<evidence type="ECO:0000259" key="18">
    <source>
        <dbReference type="PROSITE" id="PS50994"/>
    </source>
</evidence>
<dbReference type="PANTHER" id="PTHR37984:SF5">
    <property type="entry name" value="PROTEIN NYNRIN-LIKE"/>
    <property type="match status" value="1"/>
</dbReference>
<evidence type="ECO:0000256" key="5">
    <source>
        <dbReference type="ARBA" id="ARBA00022723"/>
    </source>
</evidence>
<keyword evidence="8" id="KW-0378">Hydrolase</keyword>
<keyword evidence="10" id="KW-0229">DNA integration</keyword>
<evidence type="ECO:0000256" key="7">
    <source>
        <dbReference type="ARBA" id="ARBA00022759"/>
    </source>
</evidence>
<reference evidence="19" key="1">
    <citation type="submission" date="2023-07" db="EMBL/GenBank/DDBJ databases">
        <title>A chromosome-level genome assembly of Lolium multiflorum.</title>
        <authorList>
            <person name="Chen Y."/>
            <person name="Copetti D."/>
            <person name="Kolliker R."/>
            <person name="Studer B."/>
        </authorList>
    </citation>
    <scope>NUCLEOTIDE SEQUENCE</scope>
    <source>
        <strain evidence="19">02402/16</strain>
        <tissue evidence="19">Leaf</tissue>
    </source>
</reference>
<feature type="domain" description="Integrase catalytic" evidence="18">
    <location>
        <begin position="1035"/>
        <end position="1197"/>
    </location>
</feature>
<dbReference type="CDD" id="cd09274">
    <property type="entry name" value="RNase_HI_RT_Ty3"/>
    <property type="match status" value="1"/>
</dbReference>
<dbReference type="Gene3D" id="1.10.340.70">
    <property type="match status" value="1"/>
</dbReference>
<dbReference type="GO" id="GO:0003677">
    <property type="term" value="F:DNA binding"/>
    <property type="evidence" value="ECO:0007669"/>
    <property type="project" value="UniProtKB-KW"/>
</dbReference>
<dbReference type="InterPro" id="IPR005162">
    <property type="entry name" value="Retrotrans_gag_dom"/>
</dbReference>
<organism evidence="19 20">
    <name type="scientific">Lolium multiflorum</name>
    <name type="common">Italian ryegrass</name>
    <name type="synonym">Lolium perenne subsp. multiflorum</name>
    <dbReference type="NCBI Taxonomy" id="4521"/>
    <lineage>
        <taxon>Eukaryota</taxon>
        <taxon>Viridiplantae</taxon>
        <taxon>Streptophyta</taxon>
        <taxon>Embryophyta</taxon>
        <taxon>Tracheophyta</taxon>
        <taxon>Spermatophyta</taxon>
        <taxon>Magnoliopsida</taxon>
        <taxon>Liliopsida</taxon>
        <taxon>Poales</taxon>
        <taxon>Poaceae</taxon>
        <taxon>BOP clade</taxon>
        <taxon>Pooideae</taxon>
        <taxon>Poodae</taxon>
        <taxon>Poeae</taxon>
        <taxon>Poeae Chloroplast Group 2 (Poeae type)</taxon>
        <taxon>Loliodinae</taxon>
        <taxon>Loliinae</taxon>
        <taxon>Lolium</taxon>
    </lineage>
</organism>
<dbReference type="Pfam" id="PF24626">
    <property type="entry name" value="SH3_Tf2-1"/>
    <property type="match status" value="1"/>
</dbReference>
<keyword evidence="12" id="KW-0239">DNA-directed DNA polymerase</keyword>
<dbReference type="SUPFAM" id="SSF54160">
    <property type="entry name" value="Chromo domain-like"/>
    <property type="match status" value="1"/>
</dbReference>
<evidence type="ECO:0000256" key="3">
    <source>
        <dbReference type="ARBA" id="ARBA00022695"/>
    </source>
</evidence>
<dbReference type="GO" id="GO:0004190">
    <property type="term" value="F:aspartic-type endopeptidase activity"/>
    <property type="evidence" value="ECO:0007669"/>
    <property type="project" value="UniProtKB-KW"/>
</dbReference>
<dbReference type="GO" id="GO:0015074">
    <property type="term" value="P:DNA integration"/>
    <property type="evidence" value="ECO:0007669"/>
    <property type="project" value="UniProtKB-KW"/>
</dbReference>
<dbReference type="GO" id="GO:0046872">
    <property type="term" value="F:metal ion binding"/>
    <property type="evidence" value="ECO:0007669"/>
    <property type="project" value="UniProtKB-KW"/>
</dbReference>
<dbReference type="InterPro" id="IPR043128">
    <property type="entry name" value="Rev_trsase/Diguanyl_cyclase"/>
</dbReference>
<dbReference type="Pfam" id="PF03732">
    <property type="entry name" value="Retrotrans_gag"/>
    <property type="match status" value="1"/>
</dbReference>
<evidence type="ECO:0000256" key="13">
    <source>
        <dbReference type="ARBA" id="ARBA00023125"/>
    </source>
</evidence>
<evidence type="ECO:0000259" key="17">
    <source>
        <dbReference type="PROSITE" id="PS50013"/>
    </source>
</evidence>
<feature type="compositionally biased region" description="Polar residues" evidence="16">
    <location>
        <begin position="1"/>
        <end position="12"/>
    </location>
</feature>
<dbReference type="EMBL" id="JAUUTY010000004">
    <property type="protein sequence ID" value="KAK1644330.1"/>
    <property type="molecule type" value="Genomic_DNA"/>
</dbReference>
<dbReference type="CDD" id="cd01647">
    <property type="entry name" value="RT_LTR"/>
    <property type="match status" value="1"/>
</dbReference>
<dbReference type="GO" id="GO:0003964">
    <property type="term" value="F:RNA-directed DNA polymerase activity"/>
    <property type="evidence" value="ECO:0007669"/>
    <property type="project" value="UniProtKB-KW"/>
</dbReference>
<keyword evidence="4" id="KW-0540">Nuclease</keyword>
<dbReference type="SUPFAM" id="SSF56672">
    <property type="entry name" value="DNA/RNA polymerases"/>
    <property type="match status" value="1"/>
</dbReference>
<sequence length="1410" mass="155629">MSSGQPSATIAATSEIPPASTADAHVAPGAEPPPFLSPAELSAAVRDLTMAIANMRTFLQVTHGLPAAVSAPPPPPPPPPAPSAPPPPAPAANQGVPITNIKWPASPSQRPSWVDAPVFTPAPAQPTVPPPPAHAAPSPFAAQQPPRYTKLEFTTYDGATDPLNWLNQCEQFFRGQRTLASDRTWIASYHLRGAAQTWYYALEQDEGGMPPWERFRDLCLLRFGPPVRGSRLAELGRLQFTSSVQDFADRFQSLACHAPGVSARQRAQLFVGGLPDHIRVDVEMREPQDLQTAMYYARAYEQRTLAIQQSFQGRGARPPPRPAQTAPARPALPAAATTPAAPTRPFRRLTTAEQLERRRKGLCFNCDERATTYGPVDAKAFVVSLHALAGIKTAKTMLLPVTISGERLTALVDTEPSGDEHFSVTVANGDRLACQGVARQVPITIGDEHFSVDCVGINLGCYDFILGIDFLSTLGPILWDFEALPSSSARGRPPRPWRGLGSSGPPAPQLALMAAALDPTHPLLDDLLQQHSDIFTEPQGLPPARACDHRIHLLPGTPPVAVRPYRYPQLQKDELERQVVVMMAQGIIRISTSPFSAPVLLVRKPDGTWRFCIDYRALNAVTSKDKFPNTGHASSPSSTCARPTTSASWAEHLQHVAIVFNELRAHRLHLKRSKCSFGTTSVTYLGHVITAEGVAMDADKVAAVATWPTPQSPRALRGFLGLAGYYRKYIRDFGLIAAPLTRLLRRDAFAWDAEATEAFQALQRALTTGPVLQMPDFDLPFVVDCDASGIGFGAVLHQGEGPLAFFSRPFATRHLKLTAYERELIGLVQAVRHWRPYLWGRTFRVRTDHYSLKFLLDQRLSTVPQHQWISKLFGFDFTVEYRPGRLNTVADALSRRDTEELADSLDGGGVVMCIRSGPSFAFIDDIRRATVGAADAQALRQRLDAGELAAPWHLADGLLLHGRRIFVPDQDDLRQQALCLAHSAGHEGVQKTLKRLRDDFYIPGDGALVRDLVGSCVTCQRNKTETLRPAGLLQPLDVPSQVWADISMDFIEGLPKVGGKSVILTVVDRFSKYAHFIPLGHPYTAASVARAFFDGIVRLHGFPSSIVSDRDPVFTGHVWRDLFRLAGVKLRMSTAFHPQTDGQSEVVNKIIAMYLRCVTGDRPRAWVDWLAWAEYCYNTSYHSALHATPFEVVYGRPPPRMLPYESGSARSETAGDLLRTRDEILAEARQRLLQAQQLARKYYDAHHRDAEFAVGDWVWLRLLHRTAQSLDPRAKHKLGPRYAGPFRVLERVGTLAYRLELPVGSRLHDVFHVSLLKAHKGDPPAEAPVLPPHDDGRVLPGPEKVLKPQLRRGAWHILVQWAGLPSEDATWEKLEEFQQHFPDVQLEDELFEKAGRDVMVAHEVTELASG</sequence>
<keyword evidence="5" id="KW-0479">Metal-binding</keyword>
<dbReference type="InterPro" id="IPR012337">
    <property type="entry name" value="RNaseH-like_sf"/>
</dbReference>